<protein>
    <recommendedName>
        <fullName evidence="4">DUF4386 family protein</fullName>
    </recommendedName>
</protein>
<name>A0A8J3RDG7_9ACTN</name>
<dbReference type="Proteomes" id="UP000610966">
    <property type="component" value="Unassembled WGS sequence"/>
</dbReference>
<comment type="caution">
    <text evidence="2">The sequence shown here is derived from an EMBL/GenBank/DDBJ whole genome shotgun (WGS) entry which is preliminary data.</text>
</comment>
<keyword evidence="3" id="KW-1185">Reference proteome</keyword>
<proteinExistence type="predicted"/>
<feature type="transmembrane region" description="Helical" evidence="1">
    <location>
        <begin position="183"/>
        <end position="199"/>
    </location>
</feature>
<dbReference type="RefSeq" id="WP_204017471.1">
    <property type="nucleotide sequence ID" value="NZ_BOOG01000040.1"/>
</dbReference>
<dbReference type="AlphaFoldDB" id="A0A8J3RDG7"/>
<reference evidence="2" key="1">
    <citation type="submission" date="2021-01" db="EMBL/GenBank/DDBJ databases">
        <title>Whole genome shotgun sequence of Sphaerimonospora thailandensis NBRC 107569.</title>
        <authorList>
            <person name="Komaki H."/>
            <person name="Tamura T."/>
        </authorList>
    </citation>
    <scope>NUCLEOTIDE SEQUENCE</scope>
    <source>
        <strain evidence="2">NBRC 107569</strain>
    </source>
</reference>
<evidence type="ECO:0000256" key="1">
    <source>
        <dbReference type="SAM" id="Phobius"/>
    </source>
</evidence>
<organism evidence="2 3">
    <name type="scientific">Sphaerimonospora thailandensis</name>
    <dbReference type="NCBI Taxonomy" id="795644"/>
    <lineage>
        <taxon>Bacteria</taxon>
        <taxon>Bacillati</taxon>
        <taxon>Actinomycetota</taxon>
        <taxon>Actinomycetes</taxon>
        <taxon>Streptosporangiales</taxon>
        <taxon>Streptosporangiaceae</taxon>
        <taxon>Sphaerimonospora</taxon>
    </lineage>
</organism>
<evidence type="ECO:0000313" key="3">
    <source>
        <dbReference type="Proteomes" id="UP000610966"/>
    </source>
</evidence>
<feature type="transmembrane region" description="Helical" evidence="1">
    <location>
        <begin position="26"/>
        <end position="45"/>
    </location>
</feature>
<dbReference type="EMBL" id="BOOG01000040">
    <property type="protein sequence ID" value="GIH71784.1"/>
    <property type="molecule type" value="Genomic_DNA"/>
</dbReference>
<keyword evidence="1" id="KW-1133">Transmembrane helix</keyword>
<keyword evidence="1" id="KW-0472">Membrane</keyword>
<feature type="transmembrane region" description="Helical" evidence="1">
    <location>
        <begin position="205"/>
        <end position="224"/>
    </location>
</feature>
<feature type="transmembrane region" description="Helical" evidence="1">
    <location>
        <begin position="154"/>
        <end position="176"/>
    </location>
</feature>
<gene>
    <name evidence="2" type="ORF">Mth01_40370</name>
</gene>
<feature type="transmembrane region" description="Helical" evidence="1">
    <location>
        <begin position="105"/>
        <end position="127"/>
    </location>
</feature>
<keyword evidence="1" id="KW-0812">Transmembrane</keyword>
<evidence type="ECO:0000313" key="2">
    <source>
        <dbReference type="EMBL" id="GIH71784.1"/>
    </source>
</evidence>
<accession>A0A8J3RDG7</accession>
<feature type="transmembrane region" description="Helical" evidence="1">
    <location>
        <begin position="70"/>
        <end position="93"/>
    </location>
</feature>
<evidence type="ECO:0008006" key="4">
    <source>
        <dbReference type="Google" id="ProtNLM"/>
    </source>
</evidence>
<sequence length="242" mass="25108">MQPDPVTISGPSSAAPLRDVRGFWRILLAVIAPLPMLAQAVYYLLSPIDGGASFAETVAAYTANQQLMNVLRLVGAVFVVGLPAATFAVAWAARRGAPRLTSFGAFISLLGSFSGIALITGGGPLAYHTVRSGLDVGAMTRLSDDVLENDPVQLMAGLLFIVGIVIGLLLLGLALWRSRVAPAWMGIALAVGGFTHPFVPGHVAQGVGLLLAALGFAGASLALLRMRNDEFDLPAVRPTPGV</sequence>